<reference evidence="1 2" key="1">
    <citation type="journal article" date="2019" name="Nat. Plants">
        <title>Stout camphor tree genome fills gaps in understanding of flowering plant genome evolution.</title>
        <authorList>
            <person name="Chaw S.M."/>
            <person name="Liu Y.C."/>
            <person name="Wu Y.W."/>
            <person name="Wang H.Y."/>
            <person name="Lin C.I."/>
            <person name="Wu C.S."/>
            <person name="Ke H.M."/>
            <person name="Chang L.Y."/>
            <person name="Hsu C.Y."/>
            <person name="Yang H.T."/>
            <person name="Sudianto E."/>
            <person name="Hsu M.H."/>
            <person name="Wu K.P."/>
            <person name="Wang L.N."/>
            <person name="Leebens-Mack J.H."/>
            <person name="Tsai I.J."/>
        </authorList>
    </citation>
    <scope>NUCLEOTIDE SEQUENCE [LARGE SCALE GENOMIC DNA]</scope>
    <source>
        <strain evidence="2">cv. Chaw 1501</strain>
        <tissue evidence="1">Young leaves</tissue>
    </source>
</reference>
<sequence length="63" mass="7578">MHHELYRRLYLEIIADLLPLISKDDPAREAANFTSQVIIHESPWADWKWYMLPFLIAYFTHSC</sequence>
<evidence type="ECO:0000313" key="1">
    <source>
        <dbReference type="EMBL" id="RWR93058.1"/>
    </source>
</evidence>
<comment type="caution">
    <text evidence="1">The sequence shown here is derived from an EMBL/GenBank/DDBJ whole genome shotgun (WGS) entry which is preliminary data.</text>
</comment>
<dbReference type="AlphaFoldDB" id="A0A3S3NDN8"/>
<gene>
    <name evidence="1" type="ORF">CKAN_02229100</name>
</gene>
<protein>
    <submittedName>
        <fullName evidence="1">Uncharacterized protein</fullName>
    </submittedName>
</protein>
<dbReference type="Proteomes" id="UP000283530">
    <property type="component" value="Unassembled WGS sequence"/>
</dbReference>
<proteinExistence type="predicted"/>
<organism evidence="1 2">
    <name type="scientific">Cinnamomum micranthum f. kanehirae</name>
    <dbReference type="NCBI Taxonomy" id="337451"/>
    <lineage>
        <taxon>Eukaryota</taxon>
        <taxon>Viridiplantae</taxon>
        <taxon>Streptophyta</taxon>
        <taxon>Embryophyta</taxon>
        <taxon>Tracheophyta</taxon>
        <taxon>Spermatophyta</taxon>
        <taxon>Magnoliopsida</taxon>
        <taxon>Magnoliidae</taxon>
        <taxon>Laurales</taxon>
        <taxon>Lauraceae</taxon>
        <taxon>Cinnamomum</taxon>
    </lineage>
</organism>
<keyword evidence="2" id="KW-1185">Reference proteome</keyword>
<accession>A0A3S3NDN8</accession>
<dbReference type="EMBL" id="QPKB01000009">
    <property type="protein sequence ID" value="RWR93058.1"/>
    <property type="molecule type" value="Genomic_DNA"/>
</dbReference>
<evidence type="ECO:0000313" key="2">
    <source>
        <dbReference type="Proteomes" id="UP000283530"/>
    </source>
</evidence>
<name>A0A3S3NDN8_9MAGN</name>